<dbReference type="NCBIfam" id="TIGR02093">
    <property type="entry name" value="P_ylase"/>
    <property type="match status" value="1"/>
</dbReference>
<evidence type="ECO:0000313" key="12">
    <source>
        <dbReference type="EMBL" id="MBB5887504.1"/>
    </source>
</evidence>
<evidence type="ECO:0000256" key="1">
    <source>
        <dbReference type="ARBA" id="ARBA00001275"/>
    </source>
</evidence>
<dbReference type="EMBL" id="JACHHV010000004">
    <property type="protein sequence ID" value="MBB5887504.1"/>
    <property type="molecule type" value="Genomic_DNA"/>
</dbReference>
<dbReference type="InterPro" id="IPR000811">
    <property type="entry name" value="Glyco_trans_35"/>
</dbReference>
<evidence type="ECO:0000256" key="2">
    <source>
        <dbReference type="ARBA" id="ARBA00001933"/>
    </source>
</evidence>
<keyword evidence="8 11" id="KW-0119">Carbohydrate metabolism</keyword>
<comment type="similarity">
    <text evidence="3 11">Belongs to the glycogen phosphorylase family.</text>
</comment>
<dbReference type="PANTHER" id="PTHR11468">
    <property type="entry name" value="GLYCOGEN PHOSPHORYLASE"/>
    <property type="match status" value="1"/>
</dbReference>
<reference evidence="12 13" key="1">
    <citation type="submission" date="2020-08" db="EMBL/GenBank/DDBJ databases">
        <title>Genomic Encyclopedia of Type Strains, Phase IV (KMG-IV): sequencing the most valuable type-strain genomes for metagenomic binning, comparative biology and taxonomic classification.</title>
        <authorList>
            <person name="Goeker M."/>
        </authorList>
    </citation>
    <scope>NUCLEOTIDE SEQUENCE [LARGE SCALE GENOMIC DNA]</scope>
    <source>
        <strain evidence="12 13">DSM 14925</strain>
    </source>
</reference>
<dbReference type="InterPro" id="IPR011833">
    <property type="entry name" value="Glycg_phsphrylas"/>
</dbReference>
<evidence type="ECO:0000256" key="10">
    <source>
        <dbReference type="PIRSR" id="PIRSR000460-1"/>
    </source>
</evidence>
<comment type="function">
    <text evidence="9">Phosphorylase is an important allosteric enzyme in carbohydrate metabolism. Enzymes from different sources differ in their regulatory mechanisms and in their natural substrates. However, all known phosphorylases share catalytic and structural properties.</text>
</comment>
<dbReference type="EC" id="2.4.1.1" evidence="11"/>
<dbReference type="GO" id="GO:0030170">
    <property type="term" value="F:pyridoxal phosphate binding"/>
    <property type="evidence" value="ECO:0007669"/>
    <property type="project" value="InterPro"/>
</dbReference>
<protein>
    <recommendedName>
        <fullName evidence="11">Alpha-1,4 glucan phosphorylase</fullName>
        <ecNumber evidence="11">2.4.1.1</ecNumber>
    </recommendedName>
</protein>
<comment type="caution">
    <text evidence="12">The sequence shown here is derived from an EMBL/GenBank/DDBJ whole genome shotgun (WGS) entry which is preliminary data.</text>
</comment>
<dbReference type="Pfam" id="PF00343">
    <property type="entry name" value="Phosphorylase"/>
    <property type="match status" value="1"/>
</dbReference>
<evidence type="ECO:0000256" key="11">
    <source>
        <dbReference type="RuleBase" id="RU000587"/>
    </source>
</evidence>
<keyword evidence="6 11" id="KW-0808">Transferase</keyword>
<proteinExistence type="inferred from homology"/>
<keyword evidence="4" id="KW-0021">Allosteric enzyme</keyword>
<keyword evidence="13" id="KW-1185">Reference proteome</keyword>
<comment type="function">
    <text evidence="11">Allosteric enzyme that catalyzes the rate-limiting step in glycogen catabolism, the phosphorolytic cleavage of glycogen to produce glucose-1-phosphate, and plays a central role in maintaining cellular and organismal glucose homeostasis.</text>
</comment>
<name>A0A841C580_9LACT</name>
<comment type="catalytic activity">
    <reaction evidence="1 11">
        <text>[(1-&gt;4)-alpha-D-glucosyl](n) + phosphate = [(1-&gt;4)-alpha-D-glucosyl](n-1) + alpha-D-glucose 1-phosphate</text>
        <dbReference type="Rhea" id="RHEA:41732"/>
        <dbReference type="Rhea" id="RHEA-COMP:9584"/>
        <dbReference type="Rhea" id="RHEA-COMP:9586"/>
        <dbReference type="ChEBI" id="CHEBI:15444"/>
        <dbReference type="ChEBI" id="CHEBI:43474"/>
        <dbReference type="ChEBI" id="CHEBI:58601"/>
        <dbReference type="EC" id="2.4.1.1"/>
    </reaction>
</comment>
<comment type="cofactor">
    <cofactor evidence="2 11">
        <name>pyridoxal 5'-phosphate</name>
        <dbReference type="ChEBI" id="CHEBI:597326"/>
    </cofactor>
</comment>
<evidence type="ECO:0000256" key="4">
    <source>
        <dbReference type="ARBA" id="ARBA00022533"/>
    </source>
</evidence>
<evidence type="ECO:0000256" key="5">
    <source>
        <dbReference type="ARBA" id="ARBA00022676"/>
    </source>
</evidence>
<dbReference type="CDD" id="cd04300">
    <property type="entry name" value="GT35_Glycogen_Phosphorylase"/>
    <property type="match status" value="1"/>
</dbReference>
<dbReference type="Proteomes" id="UP000562464">
    <property type="component" value="Unassembled WGS sequence"/>
</dbReference>
<dbReference type="GO" id="GO:0005980">
    <property type="term" value="P:glycogen catabolic process"/>
    <property type="evidence" value="ECO:0007669"/>
    <property type="project" value="TreeGrafter"/>
</dbReference>
<dbReference type="AlphaFoldDB" id="A0A841C580"/>
<evidence type="ECO:0000256" key="3">
    <source>
        <dbReference type="ARBA" id="ARBA00006047"/>
    </source>
</evidence>
<dbReference type="SUPFAM" id="SSF53756">
    <property type="entry name" value="UDP-Glycosyltransferase/glycogen phosphorylase"/>
    <property type="match status" value="1"/>
</dbReference>
<dbReference type="Gene3D" id="3.40.50.2000">
    <property type="entry name" value="Glycogen Phosphorylase B"/>
    <property type="match status" value="2"/>
</dbReference>
<sequence length="797" mass="91310">MELTKQQFTEDLRKSLTQNFAKTTKNANDQEIYMSLARVIKGYYSKIWLEDNEYKDKTAAKQTYYFSIEFMPGRMLKSNLLNLGLLQTVRDALADIGSDLDKISENEQDMAIGNGGLGRLASCFMDSLASTGLPGNGNGIRYKYGLFKQRIIDGYQVELPDVWLTNGNPWEVRRSDKAVEVKFGGNVWMEEIGHGRYTPHFENQETILAVPYDTAMVGYENKTVNNLCLWRAELPEGSEVIHPSLDYMQDVDTLSAVLYPDDSNYSGRLLRLKQEYFFVSAGLQRIVNHYLNLGLPLPRIPEHVAVHINDTHPALCIPEFMRILIDEHEMSWESAWQLTVKTMSYTNHTIMAEAMEKWSEEMMKSLLPRIYQIIVEIDNRFAKEYIPKVGPSLVHNTRIVKDGKVHMANLSIIGSHSTNGVAKIHSDLLKDVVLHDFYIIFPERFNNKTNGIAERRWIQIANEELSGLIDETIGKSWRKDLNDLTVLKAFQDNDEILNKFEAVKFHDKERLAKLILEKNGITVNPNAIFDVQVKRLHAYKRQLLNLLHIMKLYFDIKDGNAENMVPRVFIFGAKAAPSYQYAKAIIKAINEVANMINSDTDVEDKLKVVFLENYNVSLAEQIIPSANVGEQISLASTEASGTSNMKFMLNGALTIGTLDGANIEIKDAVGDENIFIFGMNKDDVLEYYTNGRYQSTEIYNSNPILKRILNAFVDGSIPNIENEGREIFDSMTVYNDEYFVLRDFDSYVETQKRLEDYYRDRHAWNKSCLLNIANAARFSSDRTVREYAEQIWQINPR</sequence>
<feature type="modified residue" description="N6-(pyridoxal phosphate)lysine" evidence="10">
    <location>
        <position position="646"/>
    </location>
</feature>
<dbReference type="GO" id="GO:0005737">
    <property type="term" value="C:cytoplasm"/>
    <property type="evidence" value="ECO:0007669"/>
    <property type="project" value="TreeGrafter"/>
</dbReference>
<dbReference type="FunFam" id="3.40.50.2000:FF:000003">
    <property type="entry name" value="Alpha-1,4 glucan phosphorylase"/>
    <property type="match status" value="1"/>
</dbReference>
<dbReference type="PANTHER" id="PTHR11468:SF3">
    <property type="entry name" value="GLYCOGEN PHOSPHORYLASE, LIVER FORM"/>
    <property type="match status" value="1"/>
</dbReference>
<evidence type="ECO:0000256" key="8">
    <source>
        <dbReference type="ARBA" id="ARBA00023277"/>
    </source>
</evidence>
<evidence type="ECO:0000256" key="7">
    <source>
        <dbReference type="ARBA" id="ARBA00022898"/>
    </source>
</evidence>
<dbReference type="GO" id="GO:0008184">
    <property type="term" value="F:glycogen phosphorylase activity"/>
    <property type="evidence" value="ECO:0007669"/>
    <property type="project" value="InterPro"/>
</dbReference>
<dbReference type="RefSeq" id="WP_183538757.1">
    <property type="nucleotide sequence ID" value="NZ_DASWOY010000021.1"/>
</dbReference>
<gene>
    <name evidence="12" type="ORF">HNQ37_000375</name>
</gene>
<accession>A0A841C580</accession>
<evidence type="ECO:0000256" key="6">
    <source>
        <dbReference type="ARBA" id="ARBA00022679"/>
    </source>
</evidence>
<evidence type="ECO:0000256" key="9">
    <source>
        <dbReference type="ARBA" id="ARBA00025174"/>
    </source>
</evidence>
<dbReference type="PIRSF" id="PIRSF000460">
    <property type="entry name" value="Pprylas_GlgP"/>
    <property type="match status" value="1"/>
</dbReference>
<keyword evidence="5 11" id="KW-0328">Glycosyltransferase</keyword>
<dbReference type="PROSITE" id="PS00102">
    <property type="entry name" value="PHOSPHORYLASE"/>
    <property type="match status" value="1"/>
</dbReference>
<dbReference type="InterPro" id="IPR035090">
    <property type="entry name" value="Pyridoxal_P_attach_site"/>
</dbReference>
<keyword evidence="7 10" id="KW-0663">Pyridoxal phosphate</keyword>
<organism evidence="12 13">
    <name type="scientific">Lactovum miscens</name>
    <dbReference type="NCBI Taxonomy" id="190387"/>
    <lineage>
        <taxon>Bacteria</taxon>
        <taxon>Bacillati</taxon>
        <taxon>Bacillota</taxon>
        <taxon>Bacilli</taxon>
        <taxon>Lactobacillales</taxon>
        <taxon>Streptococcaceae</taxon>
        <taxon>Lactovum</taxon>
    </lineage>
</organism>
<evidence type="ECO:0000313" key="13">
    <source>
        <dbReference type="Proteomes" id="UP000562464"/>
    </source>
</evidence>